<protein>
    <submittedName>
        <fullName evidence="1">SH3 domain-containing protein</fullName>
    </submittedName>
</protein>
<dbReference type="Proteomes" id="UP001163223">
    <property type="component" value="Chromosome"/>
</dbReference>
<proteinExistence type="predicted"/>
<reference evidence="1" key="1">
    <citation type="submission" date="2022-11" db="EMBL/GenBank/DDBJ databases">
        <title>beta-Carotene-producing bacterium, Jeongeuplla avenae sp. nov., alleviates the salt stress of Arabidopsis seedlings.</title>
        <authorList>
            <person name="Jiang L."/>
            <person name="Lee J."/>
        </authorList>
    </citation>
    <scope>NUCLEOTIDE SEQUENCE</scope>
    <source>
        <strain evidence="1">DY_R2A_6</strain>
    </source>
</reference>
<accession>A0ACD4NT12</accession>
<evidence type="ECO:0000313" key="2">
    <source>
        <dbReference type="Proteomes" id="UP001163223"/>
    </source>
</evidence>
<keyword evidence="2" id="KW-1185">Reference proteome</keyword>
<dbReference type="EMBL" id="CP113520">
    <property type="protein sequence ID" value="WAJ29919.1"/>
    <property type="molecule type" value="Genomic_DNA"/>
</dbReference>
<gene>
    <name evidence="1" type="ORF">OXU80_06815</name>
</gene>
<name>A0ACD4NT12_9HYPH</name>
<sequence length="200" mass="21250">MSAPRILLASVAALLVAAAGFAIMPATSAPQPETVAAAAPKPEKPTAAAIAAAGRGPVTDLPLPRFASLKSAKVNLRIGPGKDYPVSWLFMKPGLPVEIIGEYDLWRRIRDSEGTEGWVYHSLLSGSRTSIAAPWLKGKPTTIDIHRTPAADAPLVAMMEPGVVSSVEECKSGWCSVEVSSRAGFVKQNELWGVYPDEQF</sequence>
<organism evidence="1 2">
    <name type="scientific">Antarcticirhabdus aurantiaca</name>
    <dbReference type="NCBI Taxonomy" id="2606717"/>
    <lineage>
        <taxon>Bacteria</taxon>
        <taxon>Pseudomonadati</taxon>
        <taxon>Pseudomonadota</taxon>
        <taxon>Alphaproteobacteria</taxon>
        <taxon>Hyphomicrobiales</taxon>
        <taxon>Aurantimonadaceae</taxon>
        <taxon>Antarcticirhabdus</taxon>
    </lineage>
</organism>
<evidence type="ECO:0000313" key="1">
    <source>
        <dbReference type="EMBL" id="WAJ29919.1"/>
    </source>
</evidence>